<dbReference type="Proteomes" id="UP001417504">
    <property type="component" value="Unassembled WGS sequence"/>
</dbReference>
<accession>A0AAP0NSI9</accession>
<dbReference type="EMBL" id="JBBNAE010000006">
    <property type="protein sequence ID" value="KAK9116140.1"/>
    <property type="molecule type" value="Genomic_DNA"/>
</dbReference>
<dbReference type="AlphaFoldDB" id="A0AAP0NSI9"/>
<protein>
    <submittedName>
        <fullName evidence="1">Uncharacterized protein</fullName>
    </submittedName>
</protein>
<evidence type="ECO:0000313" key="1">
    <source>
        <dbReference type="EMBL" id="KAK9116140.1"/>
    </source>
</evidence>
<comment type="caution">
    <text evidence="1">The sequence shown here is derived from an EMBL/GenBank/DDBJ whole genome shotgun (WGS) entry which is preliminary data.</text>
</comment>
<evidence type="ECO:0000313" key="2">
    <source>
        <dbReference type="Proteomes" id="UP001417504"/>
    </source>
</evidence>
<gene>
    <name evidence="1" type="ORF">Sjap_015087</name>
</gene>
<proteinExistence type="predicted"/>
<reference evidence="1 2" key="1">
    <citation type="submission" date="2024-01" db="EMBL/GenBank/DDBJ databases">
        <title>Genome assemblies of Stephania.</title>
        <authorList>
            <person name="Yang L."/>
        </authorList>
    </citation>
    <scope>NUCLEOTIDE SEQUENCE [LARGE SCALE GENOMIC DNA]</scope>
    <source>
        <strain evidence="1">QJT</strain>
        <tissue evidence="1">Leaf</tissue>
    </source>
</reference>
<name>A0AAP0NSI9_9MAGN</name>
<keyword evidence="2" id="KW-1185">Reference proteome</keyword>
<organism evidence="1 2">
    <name type="scientific">Stephania japonica</name>
    <dbReference type="NCBI Taxonomy" id="461633"/>
    <lineage>
        <taxon>Eukaryota</taxon>
        <taxon>Viridiplantae</taxon>
        <taxon>Streptophyta</taxon>
        <taxon>Embryophyta</taxon>
        <taxon>Tracheophyta</taxon>
        <taxon>Spermatophyta</taxon>
        <taxon>Magnoliopsida</taxon>
        <taxon>Ranunculales</taxon>
        <taxon>Menispermaceae</taxon>
        <taxon>Menispermoideae</taxon>
        <taxon>Cissampelideae</taxon>
        <taxon>Stephania</taxon>
    </lineage>
</organism>
<sequence length="74" mass="8714">MKSIKVFKRSHIFNTSPYTEIHISKGFNSEAFDTIIRETITYIRYFEVSFNGFETTISVHTCIFNILPPKKLHK</sequence>